<dbReference type="EMBL" id="CP016176">
    <property type="protein sequence ID" value="AOM39280.1"/>
    <property type="molecule type" value="Genomic_DNA"/>
</dbReference>
<dbReference type="RefSeq" id="WP_069315049.1">
    <property type="nucleotide sequence ID" value="NZ_CAWNQJ010000068.1"/>
</dbReference>
<organism evidence="1 2">
    <name type="scientific">Xenorhabdus hominickii</name>
    <dbReference type="NCBI Taxonomy" id="351679"/>
    <lineage>
        <taxon>Bacteria</taxon>
        <taxon>Pseudomonadati</taxon>
        <taxon>Pseudomonadota</taxon>
        <taxon>Gammaproteobacteria</taxon>
        <taxon>Enterobacterales</taxon>
        <taxon>Morganellaceae</taxon>
        <taxon>Xenorhabdus</taxon>
    </lineage>
</organism>
<evidence type="ECO:0000313" key="2">
    <source>
        <dbReference type="Proteomes" id="UP000094600"/>
    </source>
</evidence>
<protein>
    <submittedName>
        <fullName evidence="1">Uncharacterized protein</fullName>
    </submittedName>
</protein>
<keyword evidence="2" id="KW-1185">Reference proteome</keyword>
<name>A0ABM6DN24_XENHO</name>
<evidence type="ECO:0000313" key="1">
    <source>
        <dbReference type="EMBL" id="AOM39280.1"/>
    </source>
</evidence>
<proteinExistence type="predicted"/>
<accession>A0ABM6DN24</accession>
<sequence length="99" mass="11160">MTENKQVEINLRILTRKAPAVHRNRPTLFGLQEKEKFLLHSGKELNGLLAFDTKVRIKDVDGMARCFGSQVPRSMVPEQQNICTSPGALKMVNKKSLIV</sequence>
<gene>
    <name evidence="1" type="ORF">A9255_00795</name>
</gene>
<dbReference type="Proteomes" id="UP000094600">
    <property type="component" value="Chromosome"/>
</dbReference>
<reference evidence="1 2" key="1">
    <citation type="submission" date="2016-06" db="EMBL/GenBank/DDBJ databases">
        <title>Bacterial characters and pathogenicity of Xenorhabdus hominickii from an entomopathogenic nematode, Steinernema monticolum.</title>
        <authorList>
            <person name="Park Y."/>
            <person name="Kim Y."/>
        </authorList>
    </citation>
    <scope>NUCLEOTIDE SEQUENCE [LARGE SCALE GENOMIC DNA]</scope>
    <source>
        <strain evidence="1 2">ANU1</strain>
    </source>
</reference>